<keyword evidence="5 7" id="KW-0496">Mitochondrion</keyword>
<protein>
    <recommendedName>
        <fullName evidence="7">Protein arginine methyltransferase NDUFAF7</fullName>
        <ecNumber evidence="7">2.1.1.320</ecNumber>
    </recommendedName>
</protein>
<comment type="catalytic activity">
    <reaction evidence="6 7">
        <text>L-arginyl-[protein] + 2 S-adenosyl-L-methionine = N(omega),N(omega)'-dimethyl-L-arginyl-[protein] + 2 S-adenosyl-L-homocysteine + 2 H(+)</text>
        <dbReference type="Rhea" id="RHEA:48108"/>
        <dbReference type="Rhea" id="RHEA-COMP:10532"/>
        <dbReference type="Rhea" id="RHEA-COMP:11992"/>
        <dbReference type="ChEBI" id="CHEBI:15378"/>
        <dbReference type="ChEBI" id="CHEBI:29965"/>
        <dbReference type="ChEBI" id="CHEBI:57856"/>
        <dbReference type="ChEBI" id="CHEBI:59789"/>
        <dbReference type="ChEBI" id="CHEBI:88221"/>
        <dbReference type="EC" id="2.1.1.320"/>
    </reaction>
</comment>
<dbReference type="Pfam" id="PF02636">
    <property type="entry name" value="Methyltransf_28"/>
    <property type="match status" value="1"/>
</dbReference>
<dbReference type="AlphaFoldDB" id="A0A9W8TTD7"/>
<comment type="subcellular location">
    <subcellularLocation>
        <location evidence="1 7">Mitochondrion</location>
    </subcellularLocation>
</comment>
<dbReference type="PANTHER" id="PTHR12049:SF7">
    <property type="entry name" value="PROTEIN ARGININE METHYLTRANSFERASE NDUFAF7, MITOCHONDRIAL"/>
    <property type="match status" value="1"/>
</dbReference>
<dbReference type="GO" id="GO:0035243">
    <property type="term" value="F:protein-arginine omega-N symmetric methyltransferase activity"/>
    <property type="evidence" value="ECO:0007669"/>
    <property type="project" value="UniProtKB-EC"/>
</dbReference>
<dbReference type="PANTHER" id="PTHR12049">
    <property type="entry name" value="PROTEIN ARGININE METHYLTRANSFERASE NDUFAF7, MITOCHONDRIAL"/>
    <property type="match status" value="1"/>
</dbReference>
<evidence type="ECO:0000256" key="1">
    <source>
        <dbReference type="ARBA" id="ARBA00004173"/>
    </source>
</evidence>
<dbReference type="EMBL" id="JANVFU010000019">
    <property type="protein sequence ID" value="KAJ3739197.1"/>
    <property type="molecule type" value="Genomic_DNA"/>
</dbReference>
<gene>
    <name evidence="8" type="ORF">DFH05DRAFT_1407727</name>
</gene>
<dbReference type="EC" id="2.1.1.320" evidence="7"/>
<dbReference type="Gene3D" id="3.40.50.12710">
    <property type="match status" value="1"/>
</dbReference>
<dbReference type="GO" id="GO:0032259">
    <property type="term" value="P:methylation"/>
    <property type="evidence" value="ECO:0007669"/>
    <property type="project" value="UniProtKB-KW"/>
</dbReference>
<dbReference type="InterPro" id="IPR038375">
    <property type="entry name" value="NDUFAF7_sf"/>
</dbReference>
<evidence type="ECO:0000313" key="8">
    <source>
        <dbReference type="EMBL" id="KAJ3739197.1"/>
    </source>
</evidence>
<name>A0A9W8TTD7_9AGAR</name>
<comment type="caution">
    <text evidence="8">The sequence shown here is derived from an EMBL/GenBank/DDBJ whole genome shotgun (WGS) entry which is preliminary data.</text>
</comment>
<reference evidence="8 9" key="1">
    <citation type="journal article" date="2023" name="Proc. Natl. Acad. Sci. U.S.A.">
        <title>A global phylogenomic analysis of the shiitake genus Lentinula.</title>
        <authorList>
            <person name="Sierra-Patev S."/>
            <person name="Min B."/>
            <person name="Naranjo-Ortiz M."/>
            <person name="Looney B."/>
            <person name="Konkel Z."/>
            <person name="Slot J.C."/>
            <person name="Sakamoto Y."/>
            <person name="Steenwyk J.L."/>
            <person name="Rokas A."/>
            <person name="Carro J."/>
            <person name="Camarero S."/>
            <person name="Ferreira P."/>
            <person name="Molpeceres G."/>
            <person name="Ruiz-Duenas F.J."/>
            <person name="Serrano A."/>
            <person name="Henrissat B."/>
            <person name="Drula E."/>
            <person name="Hughes K.W."/>
            <person name="Mata J.L."/>
            <person name="Ishikawa N.K."/>
            <person name="Vargas-Isla R."/>
            <person name="Ushijima S."/>
            <person name="Smith C.A."/>
            <person name="Donoghue J."/>
            <person name="Ahrendt S."/>
            <person name="Andreopoulos W."/>
            <person name="He G."/>
            <person name="LaButti K."/>
            <person name="Lipzen A."/>
            <person name="Ng V."/>
            <person name="Riley R."/>
            <person name="Sandor L."/>
            <person name="Barry K."/>
            <person name="Martinez A.T."/>
            <person name="Xiao Y."/>
            <person name="Gibbons J.G."/>
            <person name="Terashima K."/>
            <person name="Grigoriev I.V."/>
            <person name="Hibbett D."/>
        </authorList>
    </citation>
    <scope>NUCLEOTIDE SEQUENCE [LARGE SCALE GENOMIC DNA]</scope>
    <source>
        <strain evidence="8 9">TFB7810</strain>
    </source>
</reference>
<dbReference type="InterPro" id="IPR003788">
    <property type="entry name" value="NDUFAF7"/>
</dbReference>
<proteinExistence type="inferred from homology"/>
<dbReference type="GO" id="GO:0005739">
    <property type="term" value="C:mitochondrion"/>
    <property type="evidence" value="ECO:0007669"/>
    <property type="project" value="UniProtKB-SubCell"/>
</dbReference>
<accession>A0A9W8TTD7</accession>
<evidence type="ECO:0000256" key="7">
    <source>
        <dbReference type="RuleBase" id="RU364114"/>
    </source>
</evidence>
<evidence type="ECO:0000313" key="9">
    <source>
        <dbReference type="Proteomes" id="UP001142393"/>
    </source>
</evidence>
<evidence type="ECO:0000256" key="2">
    <source>
        <dbReference type="ARBA" id="ARBA00005891"/>
    </source>
</evidence>
<evidence type="ECO:0000256" key="5">
    <source>
        <dbReference type="ARBA" id="ARBA00023128"/>
    </source>
</evidence>
<evidence type="ECO:0000256" key="6">
    <source>
        <dbReference type="ARBA" id="ARBA00048612"/>
    </source>
</evidence>
<dbReference type="SUPFAM" id="SSF53335">
    <property type="entry name" value="S-adenosyl-L-methionine-dependent methyltransferases"/>
    <property type="match status" value="1"/>
</dbReference>
<keyword evidence="9" id="KW-1185">Reference proteome</keyword>
<comment type="function">
    <text evidence="7">Arginine methyltransferase involved in the assembly or stability of mitochondrial NADH:ubiquinone oxidoreductase complex (complex I).</text>
</comment>
<sequence length="445" mass="49760">MLRSLPKRLAFTPKPFRAEATTQRRSFNATTIRFSGTVPPITPIEKLILEHSFNHLILSELRGSKQAVGPMSYATYMQFCLSHPTEGYYMKSLNKIFGAQGDFITSPDISQIFGEMIAIWLLSQWESAGCPSRLRLVELGPGRGTLITDVLRVTITKKSSQSVTIQVDLVETSLSLREIQRERLSGVPASIHWYDSIDHITPSNGSFTMLVAHEFFDALPIHVFRKTDEGWKEVMVSSRVTELDESNPEQYPRLQHVLSPEKTAISTIFGNSSSRFQSLPVGSDLEVSPTSFRLARKVGEVLAKNTQTGSSLGGCGLIIDYGRDHAFGHSRRGFKNHQIMDIFHRPGECDLTANVDFAYLKESMQDLVPVYGPITQKLFLTQMGLMVRLERLLQSHQGDQTTSDRIREGARRLINPQMGEEYSVMGISTTGGPVHPFHLLSDASK</sequence>
<keyword evidence="3 7" id="KW-0489">Methyltransferase</keyword>
<evidence type="ECO:0000256" key="4">
    <source>
        <dbReference type="ARBA" id="ARBA00022679"/>
    </source>
</evidence>
<dbReference type="GO" id="GO:0032981">
    <property type="term" value="P:mitochondrial respiratory chain complex I assembly"/>
    <property type="evidence" value="ECO:0007669"/>
    <property type="project" value="TreeGrafter"/>
</dbReference>
<dbReference type="Proteomes" id="UP001142393">
    <property type="component" value="Unassembled WGS sequence"/>
</dbReference>
<comment type="similarity">
    <text evidence="2 7">Belongs to the NDUFAF7 family.</text>
</comment>
<keyword evidence="4 7" id="KW-0808">Transferase</keyword>
<dbReference type="InterPro" id="IPR029063">
    <property type="entry name" value="SAM-dependent_MTases_sf"/>
</dbReference>
<organism evidence="8 9">
    <name type="scientific">Lentinula detonsa</name>
    <dbReference type="NCBI Taxonomy" id="2804962"/>
    <lineage>
        <taxon>Eukaryota</taxon>
        <taxon>Fungi</taxon>
        <taxon>Dikarya</taxon>
        <taxon>Basidiomycota</taxon>
        <taxon>Agaricomycotina</taxon>
        <taxon>Agaricomycetes</taxon>
        <taxon>Agaricomycetidae</taxon>
        <taxon>Agaricales</taxon>
        <taxon>Marasmiineae</taxon>
        <taxon>Omphalotaceae</taxon>
        <taxon>Lentinula</taxon>
    </lineage>
</organism>
<evidence type="ECO:0000256" key="3">
    <source>
        <dbReference type="ARBA" id="ARBA00022603"/>
    </source>
</evidence>